<dbReference type="OrthoDB" id="3777999at2759"/>
<accession>A0A163CI04</accession>
<keyword evidence="2" id="KW-1185">Reference proteome</keyword>
<proteinExistence type="predicted"/>
<name>A0A163CI04_DIDRA</name>
<protein>
    <submittedName>
        <fullName evidence="1">Uncharacterized protein</fullName>
    </submittedName>
</protein>
<organism evidence="1 2">
    <name type="scientific">Didymella rabiei</name>
    <name type="common">Chickpea ascochyta blight fungus</name>
    <name type="synonym">Mycosphaerella rabiei</name>
    <dbReference type="NCBI Taxonomy" id="5454"/>
    <lineage>
        <taxon>Eukaryota</taxon>
        <taxon>Fungi</taxon>
        <taxon>Dikarya</taxon>
        <taxon>Ascomycota</taxon>
        <taxon>Pezizomycotina</taxon>
        <taxon>Dothideomycetes</taxon>
        <taxon>Pleosporomycetidae</taxon>
        <taxon>Pleosporales</taxon>
        <taxon>Pleosporineae</taxon>
        <taxon>Didymellaceae</taxon>
        <taxon>Ascochyta</taxon>
    </lineage>
</organism>
<comment type="caution">
    <text evidence="1">The sequence shown here is derived from an EMBL/GenBank/DDBJ whole genome shotgun (WGS) entry which is preliminary data.</text>
</comment>
<dbReference type="EMBL" id="JYNV01000213">
    <property type="protein sequence ID" value="KZM22477.1"/>
    <property type="molecule type" value="Genomic_DNA"/>
</dbReference>
<evidence type="ECO:0000313" key="2">
    <source>
        <dbReference type="Proteomes" id="UP000076837"/>
    </source>
</evidence>
<gene>
    <name evidence="1" type="ORF">ST47_g6390</name>
</gene>
<dbReference type="AlphaFoldDB" id="A0A163CI04"/>
<dbReference type="Proteomes" id="UP000076837">
    <property type="component" value="Unassembled WGS sequence"/>
</dbReference>
<reference evidence="1 2" key="1">
    <citation type="journal article" date="2016" name="Sci. Rep.">
        <title>Draft genome sequencing and secretome analysis of fungal phytopathogen Ascochyta rabiei provides insight into the necrotrophic effector repertoire.</title>
        <authorList>
            <person name="Verma S."/>
            <person name="Gazara R.K."/>
            <person name="Nizam S."/>
            <person name="Parween S."/>
            <person name="Chattopadhyay D."/>
            <person name="Verma P.K."/>
        </authorList>
    </citation>
    <scope>NUCLEOTIDE SEQUENCE [LARGE SCALE GENOMIC DNA]</scope>
    <source>
        <strain evidence="1 2">ArDII</strain>
    </source>
</reference>
<evidence type="ECO:0000313" key="1">
    <source>
        <dbReference type="EMBL" id="KZM22477.1"/>
    </source>
</evidence>
<sequence>MFADIVETDGILDSQIDTDTQCFLVHVLSDIDPEDTFFSQYQQLPPRAADMSLDDGLSFASTWLQKSLGMIKIGYESGEARLQMPFAVLETNYHTACVRASALKRKPPHEKAVIITLDFLALKNVKLVASAEHAFDFLRVSKESLATGDRLLLWAENDNDGRPAEALLEAVLTIVEWDERDDEEEVEDTGEAASYAIKTETYPEEGTGKTVPTGLAGPSGKKDSVITKRALFEGRSKTDSLYADNLSTLG</sequence>